<dbReference type="GO" id="GO:0000978">
    <property type="term" value="F:RNA polymerase II cis-regulatory region sequence-specific DNA binding"/>
    <property type="evidence" value="ECO:0007669"/>
    <property type="project" value="TreeGrafter"/>
</dbReference>
<gene>
    <name evidence="9" type="primary">Znf781</name>
    <name evidence="9" type="ORF">PTIVIO_R15936</name>
</gene>
<keyword evidence="5" id="KW-0862">Zinc</keyword>
<name>A0A7K6BN02_PTIVI</name>
<dbReference type="GO" id="GO:0008270">
    <property type="term" value="F:zinc ion binding"/>
    <property type="evidence" value="ECO:0007669"/>
    <property type="project" value="UniProtKB-KW"/>
</dbReference>
<evidence type="ECO:0000256" key="3">
    <source>
        <dbReference type="ARBA" id="ARBA00022737"/>
    </source>
</evidence>
<evidence type="ECO:0000256" key="1">
    <source>
        <dbReference type="ARBA" id="ARBA00004123"/>
    </source>
</evidence>
<evidence type="ECO:0000313" key="10">
    <source>
        <dbReference type="Proteomes" id="UP000584880"/>
    </source>
</evidence>
<keyword evidence="10" id="KW-1185">Reference proteome</keyword>
<feature type="domain" description="C2H2-type" evidence="8">
    <location>
        <begin position="32"/>
        <end position="57"/>
    </location>
</feature>
<dbReference type="Gene3D" id="3.30.160.60">
    <property type="entry name" value="Classic Zinc Finger"/>
    <property type="match status" value="1"/>
</dbReference>
<keyword evidence="6" id="KW-0539">Nucleus</keyword>
<dbReference type="PROSITE" id="PS50157">
    <property type="entry name" value="ZINC_FINGER_C2H2_2"/>
    <property type="match status" value="1"/>
</dbReference>
<evidence type="ECO:0000313" key="9">
    <source>
        <dbReference type="EMBL" id="NWV03694.1"/>
    </source>
</evidence>
<comment type="caution">
    <text evidence="9">The sequence shown here is derived from an EMBL/GenBank/DDBJ whole genome shotgun (WGS) entry which is preliminary data.</text>
</comment>
<accession>A0A7K6BN02</accession>
<keyword evidence="2" id="KW-0479">Metal-binding</keyword>
<evidence type="ECO:0000259" key="8">
    <source>
        <dbReference type="PROSITE" id="PS50157"/>
    </source>
</evidence>
<organism evidence="9 10">
    <name type="scientific">Ptilonorhynchus violaceus</name>
    <name type="common">Satin bowerbird</name>
    <name type="synonym">Pyrrhocorax violaceus</name>
    <dbReference type="NCBI Taxonomy" id="28724"/>
    <lineage>
        <taxon>Eukaryota</taxon>
        <taxon>Metazoa</taxon>
        <taxon>Chordata</taxon>
        <taxon>Craniata</taxon>
        <taxon>Vertebrata</taxon>
        <taxon>Euteleostomi</taxon>
        <taxon>Archelosauria</taxon>
        <taxon>Archosauria</taxon>
        <taxon>Dinosauria</taxon>
        <taxon>Saurischia</taxon>
        <taxon>Theropoda</taxon>
        <taxon>Coelurosauria</taxon>
        <taxon>Aves</taxon>
        <taxon>Neognathae</taxon>
        <taxon>Neoaves</taxon>
        <taxon>Telluraves</taxon>
        <taxon>Australaves</taxon>
        <taxon>Passeriformes</taxon>
        <taxon>Ptilonorhynchidae</taxon>
        <taxon>Ptilonorhynchus</taxon>
    </lineage>
</organism>
<dbReference type="InterPro" id="IPR013087">
    <property type="entry name" value="Znf_C2H2_type"/>
</dbReference>
<dbReference type="SUPFAM" id="SSF57667">
    <property type="entry name" value="beta-beta-alpha zinc fingers"/>
    <property type="match status" value="1"/>
</dbReference>
<dbReference type="PANTHER" id="PTHR23226">
    <property type="entry name" value="ZINC FINGER AND SCAN DOMAIN-CONTAINING"/>
    <property type="match status" value="1"/>
</dbReference>
<keyword evidence="4 7" id="KW-0863">Zinc-finger</keyword>
<dbReference type="GO" id="GO:0005634">
    <property type="term" value="C:nucleus"/>
    <property type="evidence" value="ECO:0007669"/>
    <property type="project" value="UniProtKB-SubCell"/>
</dbReference>
<sequence length="57" mass="6649">KNPPCAGKGRWRSSWSSDLVVQQQLHDGEKPYNCLECRKSFSQSSHWIRHQKIHTGE</sequence>
<dbReference type="InterPro" id="IPR036236">
    <property type="entry name" value="Znf_C2H2_sf"/>
</dbReference>
<dbReference type="GO" id="GO:0000981">
    <property type="term" value="F:DNA-binding transcription factor activity, RNA polymerase II-specific"/>
    <property type="evidence" value="ECO:0007669"/>
    <property type="project" value="TreeGrafter"/>
</dbReference>
<evidence type="ECO:0000256" key="2">
    <source>
        <dbReference type="ARBA" id="ARBA00022723"/>
    </source>
</evidence>
<reference evidence="9 10" key="1">
    <citation type="submission" date="2019-09" db="EMBL/GenBank/DDBJ databases">
        <title>Bird 10,000 Genomes (B10K) Project - Family phase.</title>
        <authorList>
            <person name="Zhang G."/>
        </authorList>
    </citation>
    <scope>NUCLEOTIDE SEQUENCE [LARGE SCALE GENOMIC DNA]</scope>
    <source>
        <strain evidence="9">B10K-DU-012-10</strain>
        <tissue evidence="9">Blood</tissue>
    </source>
</reference>
<dbReference type="PROSITE" id="PS00028">
    <property type="entry name" value="ZINC_FINGER_C2H2_1"/>
    <property type="match status" value="1"/>
</dbReference>
<dbReference type="Pfam" id="PF00096">
    <property type="entry name" value="zf-C2H2"/>
    <property type="match status" value="1"/>
</dbReference>
<proteinExistence type="predicted"/>
<comment type="subcellular location">
    <subcellularLocation>
        <location evidence="1">Nucleus</location>
    </subcellularLocation>
</comment>
<evidence type="ECO:0000256" key="6">
    <source>
        <dbReference type="ARBA" id="ARBA00023242"/>
    </source>
</evidence>
<dbReference type="EMBL" id="VZRJ01001654">
    <property type="protein sequence ID" value="NWV03694.1"/>
    <property type="molecule type" value="Genomic_DNA"/>
</dbReference>
<dbReference type="PANTHER" id="PTHR23226:SF416">
    <property type="entry name" value="FI01424P"/>
    <property type="match status" value="1"/>
</dbReference>
<dbReference type="AlphaFoldDB" id="A0A7K6BN02"/>
<dbReference type="Proteomes" id="UP000584880">
    <property type="component" value="Unassembled WGS sequence"/>
</dbReference>
<evidence type="ECO:0000256" key="7">
    <source>
        <dbReference type="PROSITE-ProRule" id="PRU00042"/>
    </source>
</evidence>
<feature type="non-terminal residue" evidence="9">
    <location>
        <position position="1"/>
    </location>
</feature>
<protein>
    <submittedName>
        <fullName evidence="9">ZN781 protein</fullName>
    </submittedName>
</protein>
<keyword evidence="3" id="KW-0677">Repeat</keyword>
<evidence type="ECO:0000256" key="4">
    <source>
        <dbReference type="ARBA" id="ARBA00022771"/>
    </source>
</evidence>
<dbReference type="FunFam" id="3.30.160.60:FF:002343">
    <property type="entry name" value="Zinc finger protein 33A"/>
    <property type="match status" value="1"/>
</dbReference>
<evidence type="ECO:0000256" key="5">
    <source>
        <dbReference type="ARBA" id="ARBA00022833"/>
    </source>
</evidence>
<feature type="non-terminal residue" evidence="9">
    <location>
        <position position="57"/>
    </location>
</feature>